<dbReference type="EMBL" id="JAIWYP010000002">
    <property type="protein sequence ID" value="KAH3874431.1"/>
    <property type="molecule type" value="Genomic_DNA"/>
</dbReference>
<evidence type="ECO:0000313" key="1">
    <source>
        <dbReference type="EMBL" id="KAH3874431.1"/>
    </source>
</evidence>
<sequence length="140" mass="15041">MVLVVVVIVLHYVHPRRKFLIAVTISRCSISRDGHFIYVTGPDSPGLLILDISGNKLTFVKHDGLMSSSGLHVSPGGQVFVCGAGSQMVMQLDRERNRLIKVVNGDTGLTSPLCVVMSNRKSCLIIGQKATSGILVIGVQ</sequence>
<proteinExistence type="predicted"/>
<organism evidence="1 2">
    <name type="scientific">Dreissena polymorpha</name>
    <name type="common">Zebra mussel</name>
    <name type="synonym">Mytilus polymorpha</name>
    <dbReference type="NCBI Taxonomy" id="45954"/>
    <lineage>
        <taxon>Eukaryota</taxon>
        <taxon>Metazoa</taxon>
        <taxon>Spiralia</taxon>
        <taxon>Lophotrochozoa</taxon>
        <taxon>Mollusca</taxon>
        <taxon>Bivalvia</taxon>
        <taxon>Autobranchia</taxon>
        <taxon>Heteroconchia</taxon>
        <taxon>Euheterodonta</taxon>
        <taxon>Imparidentia</taxon>
        <taxon>Neoheterodontei</taxon>
        <taxon>Myida</taxon>
        <taxon>Dreissenoidea</taxon>
        <taxon>Dreissenidae</taxon>
        <taxon>Dreissena</taxon>
    </lineage>
</organism>
<gene>
    <name evidence="1" type="ORF">DPMN_037675</name>
</gene>
<comment type="caution">
    <text evidence="1">The sequence shown here is derived from an EMBL/GenBank/DDBJ whole genome shotgun (WGS) entry which is preliminary data.</text>
</comment>
<evidence type="ECO:0000313" key="2">
    <source>
        <dbReference type="Proteomes" id="UP000828390"/>
    </source>
</evidence>
<reference evidence="1" key="2">
    <citation type="submission" date="2020-11" db="EMBL/GenBank/DDBJ databases">
        <authorList>
            <person name="McCartney M.A."/>
            <person name="Auch B."/>
            <person name="Kono T."/>
            <person name="Mallez S."/>
            <person name="Becker A."/>
            <person name="Gohl D.M."/>
            <person name="Silverstein K.A.T."/>
            <person name="Koren S."/>
            <person name="Bechman K.B."/>
            <person name="Herman A."/>
            <person name="Abrahante J.E."/>
            <person name="Garbe J."/>
        </authorList>
    </citation>
    <scope>NUCLEOTIDE SEQUENCE</scope>
    <source>
        <strain evidence="1">Duluth1</strain>
        <tissue evidence="1">Whole animal</tissue>
    </source>
</reference>
<dbReference type="AlphaFoldDB" id="A0A9D4MDV2"/>
<protein>
    <submittedName>
        <fullName evidence="1">Uncharacterized protein</fullName>
    </submittedName>
</protein>
<keyword evidence="2" id="KW-1185">Reference proteome</keyword>
<dbReference type="SUPFAM" id="SSF75011">
    <property type="entry name" value="3-carboxy-cis,cis-mucoante lactonizing enzyme"/>
    <property type="match status" value="1"/>
</dbReference>
<name>A0A9D4MDV2_DREPO</name>
<reference evidence="1" key="1">
    <citation type="journal article" date="2019" name="bioRxiv">
        <title>The Genome of the Zebra Mussel, Dreissena polymorpha: A Resource for Invasive Species Research.</title>
        <authorList>
            <person name="McCartney M.A."/>
            <person name="Auch B."/>
            <person name="Kono T."/>
            <person name="Mallez S."/>
            <person name="Zhang Y."/>
            <person name="Obille A."/>
            <person name="Becker A."/>
            <person name="Abrahante J.E."/>
            <person name="Garbe J."/>
            <person name="Badalamenti J.P."/>
            <person name="Herman A."/>
            <person name="Mangelson H."/>
            <person name="Liachko I."/>
            <person name="Sullivan S."/>
            <person name="Sone E.D."/>
            <person name="Koren S."/>
            <person name="Silverstein K.A.T."/>
            <person name="Beckman K.B."/>
            <person name="Gohl D.M."/>
        </authorList>
    </citation>
    <scope>NUCLEOTIDE SEQUENCE</scope>
    <source>
        <strain evidence="1">Duluth1</strain>
        <tissue evidence="1">Whole animal</tissue>
    </source>
</reference>
<dbReference type="InterPro" id="IPR015943">
    <property type="entry name" value="WD40/YVTN_repeat-like_dom_sf"/>
</dbReference>
<dbReference type="Proteomes" id="UP000828390">
    <property type="component" value="Unassembled WGS sequence"/>
</dbReference>
<accession>A0A9D4MDV2</accession>
<dbReference type="Gene3D" id="2.130.10.10">
    <property type="entry name" value="YVTN repeat-like/Quinoprotein amine dehydrogenase"/>
    <property type="match status" value="1"/>
</dbReference>